<dbReference type="InterPro" id="IPR003325">
    <property type="entry name" value="TerD"/>
</dbReference>
<dbReference type="RefSeq" id="WP_156530950.1">
    <property type="nucleotide sequence ID" value="NZ_CACRUE010000031.1"/>
</dbReference>
<protein>
    <recommendedName>
        <fullName evidence="1">TerD domain-containing protein</fullName>
    </recommendedName>
</protein>
<dbReference type="EMBL" id="CACRUE010000031">
    <property type="protein sequence ID" value="VYU21079.1"/>
    <property type="molecule type" value="Genomic_DNA"/>
</dbReference>
<dbReference type="Gene3D" id="2.60.60.30">
    <property type="entry name" value="sav2460 like domains"/>
    <property type="match status" value="1"/>
</dbReference>
<evidence type="ECO:0000259" key="1">
    <source>
        <dbReference type="Pfam" id="PF02342"/>
    </source>
</evidence>
<dbReference type="AlphaFoldDB" id="A0A6N3D245"/>
<name>A0A6N3D245_9FIRM</name>
<sequence length="722" mass="84281">MNNLQINQVLLKRKQQILPSLILKGEFNQDLKIEVAQLNNVLMKLGYRLSYNLTQYLMMTTKEYILEVKVFLLKKIMEMVGYAREMKPLFPNFPQVVSSMDVVDIIIFNIIYADLGFDRDAFDKVLNLFGIVEDEIKEEDKNISSNLKVIDIASLEDLQNLITDMINSKTVYSKQDKEDLEVLFEYYAFDIKQILPEKIYFKENMVYIIKLFVVKGVDIKEFSYLLKTYTDILRLAVELSDGDTSLSQKTRFKNFARRERKILLQLFDNCKVNLEDMLRHRQMYLRLGEKIHPGEYREKYPKAFKAFDMLRNNEDEIKRNTFNHKKEMYFKNRDISKILEVLESRPGEFARSLNRVLTSSENLHEDSFKIIDRFIKLADNVPIATLLSLQEYFLHRNDLESYRVFYPKGNISKVYALENNLQELDENLCSYAATSIQNKIIEILSKKEPLGKVFIDKSLEKYVAPLKMRDTSKTLMPMERGTRIDIENKKIRLFLHWVENTRNTDLDLSIVLYDEDFYEIDDVSYMNLKTNGCVHSGDVRSAPVPKGGTEYVDINLDKINEQCRYISVCINAYTHEKFYELQECFVGYMDLNKKLKTPYNPSCVKFKADLTSETTVSLPFIIDIASNQIVWCDIEYTSLGDINNIITNSNRNTMVVKSILDTYKPKMAKLARLNAIARGVVVDDISEADIIFTDKKDNLVYVIQNARIITPFDTEIISSELL</sequence>
<dbReference type="PANTHER" id="PTHR32097">
    <property type="entry name" value="CAMP-BINDING PROTEIN 1-RELATED"/>
    <property type="match status" value="1"/>
</dbReference>
<proteinExistence type="predicted"/>
<accession>A0A6N3D245</accession>
<reference evidence="2" key="1">
    <citation type="submission" date="2019-11" db="EMBL/GenBank/DDBJ databases">
        <authorList>
            <person name="Feng L."/>
        </authorList>
    </citation>
    <scope>NUCLEOTIDE SEQUENCE</scope>
    <source>
        <strain evidence="2">IbartlettiiLFYP30</strain>
    </source>
</reference>
<dbReference type="PANTHER" id="PTHR32097:SF18">
    <property type="entry name" value="RING-TYPE DOMAIN-CONTAINING PROTEIN"/>
    <property type="match status" value="1"/>
</dbReference>
<dbReference type="CDD" id="cd06974">
    <property type="entry name" value="TerD_like"/>
    <property type="match status" value="1"/>
</dbReference>
<feature type="domain" description="TerD" evidence="1">
    <location>
        <begin position="477"/>
        <end position="593"/>
    </location>
</feature>
<gene>
    <name evidence="2" type="ORF">IBLFYP30_02024</name>
</gene>
<organism evidence="2">
    <name type="scientific">Intestinibacter bartlettii</name>
    <dbReference type="NCBI Taxonomy" id="261299"/>
    <lineage>
        <taxon>Bacteria</taxon>
        <taxon>Bacillati</taxon>
        <taxon>Bacillota</taxon>
        <taxon>Clostridia</taxon>
        <taxon>Peptostreptococcales</taxon>
        <taxon>Peptostreptococcaceae</taxon>
        <taxon>Intestinibacter</taxon>
    </lineage>
</organism>
<evidence type="ECO:0000313" key="2">
    <source>
        <dbReference type="EMBL" id="VYU21079.1"/>
    </source>
</evidence>
<dbReference type="Pfam" id="PF02342">
    <property type="entry name" value="TerD"/>
    <property type="match status" value="1"/>
</dbReference>
<dbReference type="InterPro" id="IPR051324">
    <property type="entry name" value="Stress/Tellurium_Resist"/>
</dbReference>